<comment type="subcellular location">
    <subcellularLocation>
        <location evidence="2">Cytoplasm</location>
    </subcellularLocation>
</comment>
<comment type="similarity">
    <text evidence="3 10">Belongs to the FKBP-type PPIase family.</text>
</comment>
<evidence type="ECO:0000259" key="11">
    <source>
        <dbReference type="PROSITE" id="PS50059"/>
    </source>
</evidence>
<dbReference type="EMBL" id="CP072801">
    <property type="protein sequence ID" value="QTR46570.1"/>
    <property type="molecule type" value="Genomic_DNA"/>
</dbReference>
<keyword evidence="4" id="KW-0963">Cytoplasm</keyword>
<evidence type="ECO:0000256" key="3">
    <source>
        <dbReference type="ARBA" id="ARBA00006577"/>
    </source>
</evidence>
<evidence type="ECO:0000256" key="5">
    <source>
        <dbReference type="ARBA" id="ARBA00023110"/>
    </source>
</evidence>
<comment type="function">
    <text evidence="8">Also involved in hydrogenase metallocenter assembly, probably by participating in the nickel insertion step. This function in hydrogenase biosynthesis requires chaperone activity and the presence of the metal-binding domain, but not PPIase activity.</text>
</comment>
<name>A0ABX7WSE0_9GAMM</name>
<keyword evidence="7 9" id="KW-0413">Isomerase</keyword>
<protein>
    <recommendedName>
        <fullName evidence="10">Peptidyl-prolyl cis-trans isomerase</fullName>
        <ecNumber evidence="10">5.2.1.8</ecNumber>
    </recommendedName>
</protein>
<dbReference type="Proteomes" id="UP000672039">
    <property type="component" value="Chromosome"/>
</dbReference>
<dbReference type="EC" id="5.2.1.8" evidence="10"/>
<accession>A0ABX7WSE0</accession>
<evidence type="ECO:0000256" key="2">
    <source>
        <dbReference type="ARBA" id="ARBA00004496"/>
    </source>
</evidence>
<evidence type="ECO:0000313" key="13">
    <source>
        <dbReference type="Proteomes" id="UP000672039"/>
    </source>
</evidence>
<keyword evidence="5 9" id="KW-0697">Rotamase</keyword>
<proteinExistence type="inferred from homology"/>
<dbReference type="Pfam" id="PF00254">
    <property type="entry name" value="FKBP_C"/>
    <property type="match status" value="1"/>
</dbReference>
<dbReference type="InterPro" id="IPR001179">
    <property type="entry name" value="PPIase_FKBP_dom"/>
</dbReference>
<comment type="catalytic activity">
    <reaction evidence="1 9 10">
        <text>[protein]-peptidylproline (omega=180) = [protein]-peptidylproline (omega=0)</text>
        <dbReference type="Rhea" id="RHEA:16237"/>
        <dbReference type="Rhea" id="RHEA-COMP:10747"/>
        <dbReference type="Rhea" id="RHEA-COMP:10748"/>
        <dbReference type="ChEBI" id="CHEBI:83833"/>
        <dbReference type="ChEBI" id="CHEBI:83834"/>
        <dbReference type="EC" id="5.2.1.8"/>
    </reaction>
</comment>
<evidence type="ECO:0000256" key="9">
    <source>
        <dbReference type="PROSITE-ProRule" id="PRU00277"/>
    </source>
</evidence>
<organism evidence="12 13">
    <name type="scientific">Thiothrix litoralis</name>
    <dbReference type="NCBI Taxonomy" id="2891210"/>
    <lineage>
        <taxon>Bacteria</taxon>
        <taxon>Pseudomonadati</taxon>
        <taxon>Pseudomonadota</taxon>
        <taxon>Gammaproteobacteria</taxon>
        <taxon>Thiotrichales</taxon>
        <taxon>Thiotrichaceae</taxon>
        <taxon>Thiothrix</taxon>
    </lineage>
</organism>
<feature type="domain" description="PPIase FKBP-type" evidence="11">
    <location>
        <begin position="6"/>
        <end position="80"/>
    </location>
</feature>
<evidence type="ECO:0000256" key="6">
    <source>
        <dbReference type="ARBA" id="ARBA00023186"/>
    </source>
</evidence>
<dbReference type="GO" id="GO:0016853">
    <property type="term" value="F:isomerase activity"/>
    <property type="evidence" value="ECO:0007669"/>
    <property type="project" value="UniProtKB-KW"/>
</dbReference>
<evidence type="ECO:0000256" key="8">
    <source>
        <dbReference type="ARBA" id="ARBA00037071"/>
    </source>
</evidence>
<dbReference type="PROSITE" id="PS50059">
    <property type="entry name" value="FKBP_PPIASE"/>
    <property type="match status" value="1"/>
</dbReference>
<keyword evidence="13" id="KW-1185">Reference proteome</keyword>
<dbReference type="Gene3D" id="3.10.50.40">
    <property type="match status" value="1"/>
</dbReference>
<sequence length="163" mass="17417">MQIAQNTVVTMTYTLTDDKGQVLDQADATQPFAYLHGASNIIPGLETQLEGKQANDSMKVTVAPAEAYGEYDERMTQQVPRSMFEGVPEEQIVAGAAFHAQTGAGNQTIRIAAVDNDTVTIDANHPLAGVTLTFDVSIISVRAASDEEVTHGHAHGEGGHHHH</sequence>
<evidence type="ECO:0000256" key="1">
    <source>
        <dbReference type="ARBA" id="ARBA00000971"/>
    </source>
</evidence>
<dbReference type="PANTHER" id="PTHR47861">
    <property type="entry name" value="FKBP-TYPE PEPTIDYL-PROLYL CIS-TRANS ISOMERASE SLYD"/>
    <property type="match status" value="1"/>
</dbReference>
<dbReference type="InterPro" id="IPR046357">
    <property type="entry name" value="PPIase_dom_sf"/>
</dbReference>
<evidence type="ECO:0000313" key="12">
    <source>
        <dbReference type="EMBL" id="QTR46570.1"/>
    </source>
</evidence>
<reference evidence="12 13" key="1">
    <citation type="submission" date="2021-04" db="EMBL/GenBank/DDBJ databases">
        <title>Genomics, taxonomy and metabolism of representatives of sulfur bacteria of the genus Thiothrix: Thiothrix fructosivorans QT, Thiothrix unzii A1T and three new species, Thiothrix subterranea sp. nov., Thiothrix litoralis sp. nov. and 'Candidatus Thiothrix anitrata' sp. nov.</title>
        <authorList>
            <person name="Ravin N.V."/>
            <person name="Smolyakov D."/>
            <person name="Rudenko T.S."/>
            <person name="Mardanov A.V."/>
            <person name="Beletsky A.V."/>
            <person name="Markov N.D."/>
            <person name="Fomenkov A.I."/>
            <person name="Roberts R.J."/>
            <person name="Karnachuk O.V."/>
            <person name="Novikov A."/>
            <person name="Grabovich M.Y."/>
        </authorList>
    </citation>
    <scope>NUCLEOTIDE SEQUENCE [LARGE SCALE GENOMIC DNA]</scope>
    <source>
        <strain evidence="12 13">AS</strain>
    </source>
</reference>
<dbReference type="SUPFAM" id="SSF54534">
    <property type="entry name" value="FKBP-like"/>
    <property type="match status" value="1"/>
</dbReference>
<evidence type="ECO:0000256" key="4">
    <source>
        <dbReference type="ARBA" id="ARBA00022490"/>
    </source>
</evidence>
<keyword evidence="6" id="KW-0143">Chaperone</keyword>
<gene>
    <name evidence="12" type="ORF">J9253_01015</name>
</gene>
<dbReference type="PANTHER" id="PTHR47861:SF3">
    <property type="entry name" value="FKBP-TYPE PEPTIDYL-PROLYL CIS-TRANS ISOMERASE SLYD"/>
    <property type="match status" value="1"/>
</dbReference>
<evidence type="ECO:0000256" key="10">
    <source>
        <dbReference type="RuleBase" id="RU003915"/>
    </source>
</evidence>
<dbReference type="RefSeq" id="WP_210222903.1">
    <property type="nucleotide sequence ID" value="NZ_CP072801.1"/>
</dbReference>
<evidence type="ECO:0000256" key="7">
    <source>
        <dbReference type="ARBA" id="ARBA00023235"/>
    </source>
</evidence>